<protein>
    <recommendedName>
        <fullName evidence="5">Prolyl endopeptidase-like</fullName>
    </recommendedName>
    <alternativeName>
        <fullName evidence="6">Prolylendopeptidase-like</fullName>
    </alternativeName>
</protein>
<dbReference type="InterPro" id="IPR029058">
    <property type="entry name" value="AB_hydrolase_fold"/>
</dbReference>
<name>A0A0G4ESF4_VITBC</name>
<keyword evidence="3" id="KW-0378">Hydrolase</keyword>
<dbReference type="InParanoid" id="A0A0G4ESF4"/>
<comment type="similarity">
    <text evidence="1">Belongs to the peptidase S9A family.</text>
</comment>
<dbReference type="InterPro" id="IPR001375">
    <property type="entry name" value="Peptidase_S9_cat"/>
</dbReference>
<gene>
    <name evidence="11" type="ORF">Vbra_2120</name>
</gene>
<dbReference type="OMA" id="SWHIAGT"/>
<dbReference type="PRINTS" id="PR00862">
    <property type="entry name" value="PROLIGOPTASE"/>
</dbReference>
<dbReference type="InterPro" id="IPR051543">
    <property type="entry name" value="Serine_Peptidase_S9A"/>
</dbReference>
<dbReference type="Proteomes" id="UP000041254">
    <property type="component" value="Unassembled WGS sequence"/>
</dbReference>
<dbReference type="InterPro" id="IPR023302">
    <property type="entry name" value="Pept_S9A_N"/>
</dbReference>
<feature type="compositionally biased region" description="Polar residues" evidence="8">
    <location>
        <begin position="930"/>
        <end position="945"/>
    </location>
</feature>
<feature type="domain" description="Peptidase S9 prolyl oligopeptidase catalytic" evidence="9">
    <location>
        <begin position="642"/>
        <end position="789"/>
    </location>
</feature>
<reference evidence="11 12" key="1">
    <citation type="submission" date="2014-11" db="EMBL/GenBank/DDBJ databases">
        <authorList>
            <person name="Zhu J."/>
            <person name="Qi W."/>
            <person name="Song R."/>
        </authorList>
    </citation>
    <scope>NUCLEOTIDE SEQUENCE [LARGE SCALE GENOMIC DNA]</scope>
</reference>
<keyword evidence="12" id="KW-1185">Reference proteome</keyword>
<evidence type="ECO:0000256" key="7">
    <source>
        <dbReference type="ARBA" id="ARBA00045448"/>
    </source>
</evidence>
<dbReference type="PANTHER" id="PTHR11757">
    <property type="entry name" value="PROTEASE FAMILY S9A OLIGOPEPTIDASE"/>
    <property type="match status" value="1"/>
</dbReference>
<organism evidence="11 12">
    <name type="scientific">Vitrella brassicaformis (strain CCMP3155)</name>
    <dbReference type="NCBI Taxonomy" id="1169540"/>
    <lineage>
        <taxon>Eukaryota</taxon>
        <taxon>Sar</taxon>
        <taxon>Alveolata</taxon>
        <taxon>Colpodellida</taxon>
        <taxon>Vitrellaceae</taxon>
        <taxon>Vitrella</taxon>
    </lineage>
</organism>
<dbReference type="GO" id="GO:0004252">
    <property type="term" value="F:serine-type endopeptidase activity"/>
    <property type="evidence" value="ECO:0007669"/>
    <property type="project" value="InterPro"/>
</dbReference>
<feature type="compositionally biased region" description="Basic and acidic residues" evidence="8">
    <location>
        <begin position="951"/>
        <end position="961"/>
    </location>
</feature>
<dbReference type="SUPFAM" id="SSF50993">
    <property type="entry name" value="Peptidase/esterase 'gauge' domain"/>
    <property type="match status" value="1"/>
</dbReference>
<dbReference type="Pfam" id="PF00326">
    <property type="entry name" value="Peptidase_S9"/>
    <property type="match status" value="1"/>
</dbReference>
<evidence type="ECO:0000313" key="12">
    <source>
        <dbReference type="Proteomes" id="UP000041254"/>
    </source>
</evidence>
<dbReference type="VEuPathDB" id="CryptoDB:Vbra_2120"/>
<evidence type="ECO:0000256" key="3">
    <source>
        <dbReference type="ARBA" id="ARBA00022801"/>
    </source>
</evidence>
<keyword evidence="4" id="KW-0720">Serine protease</keyword>
<keyword evidence="2" id="KW-0645">Protease</keyword>
<accession>A0A0G4ESF4</accession>
<evidence type="ECO:0000259" key="9">
    <source>
        <dbReference type="Pfam" id="PF00326"/>
    </source>
</evidence>
<comment type="function">
    <text evidence="7">Serine peptidase whose precise substrate specificity remains unclear. Does not cleave peptides after a arginine or lysine residue. Regulates trans-Golgi network morphology and sorting by regulating the membrane binding of the AP-1 complex. May play a role in the regulation of synaptic vesicle exocytosis.</text>
</comment>
<sequence length="1108" mass="125874">MSAVARRLARLHRQLITTAVRPPQPLPAPSFPCTTPRRADEWHSAFIDRDAEPLHQFIQDEKKLFTAYMEEHRDFQDALYDESASLVQEESLILPEIVNDYMYYQRFVEGYPVYCRRLVPVEYRHQRRVPDPLFQLHDMEEAASIGREEVLLNLEQLAKHHSEAGYAEASVCKLDASQAVLAFIVDFTGDESYELRFKNLHNGYHLPFTLPNARNIEWASDPIALQIDRHRRHVTEDKPHELVYRDEKGNVVRDPDTMVKRALKAKWQASEQLMGGIPLPQTFYYTMPIEEEGTGRTARIYRAKMTERGIEDQELLLEERNSAAYVDLFKTRDSEYIFLTSNTKTTSAVYVVRAWFSEDVPRLLRPPMEGVEYYAEHRSGYFYIVANDRRPDFEVTRIPTQKFFRRPHKGSSGQWEPPPVSDYELFFDPTQHHMKIQDIDMNHRALVLYGWREPSHPAVCVVDFNDDDEYLGYDDDDRPKEAYDMSDDQGEFEYFPDPNDPTKVIRRRRQKDERRYFAWLPLEGGVGVVEPGVNAAFDAPVIRFTLRSPLEPGIVCDIDLSKGTTHWRRTKGFDKKEFDVKQYVSEVHYVASHDAQVAVPMTVVRKKDLPRHEAQPCLMYIYGAYGAILHPDFKIEHICLLKRGWMIAFAHVRGGGEGGKAPSDDPDRFMGFIQGGEWHAMGKGLVKANTFHDLVSCAHYLIGMGWTKRSLLAVKGSSAGGLPVGWIVNYHPELFKCCILDVPFVDPLTAMLDPSLPLTVPEYDEWGNPTVDPGAFQAILSYSPYDNLPLTGTSTAAATGGGKRGAARLIDRQGAVKTDSASARRQQQQQQQYPSMLITTSVDDTRVPYWQAVKYAARLRILSSPLVSLSPPQEQPSKDREAKRRRQQSPEGPDDDTPIDTPARAPLHVAETRTAPAPAPSREADRSPTDDASTPAPQESKTSRVMGTRRWPREVEEHVGEPKALSEIPRTAGEAIDSLPISDSTPPPSLAKKHDRRSADRQPTPEVDTSDVSIDDSLMSGGSSRLLIRVREEGQGGHFGSSSEAVAYGEVCEEISFLFDAMGLEMMDEEMRSRAEGRVWRGGVMQRLPQIESQRDVFEIKQDIHRKE</sequence>
<dbReference type="Pfam" id="PF02897">
    <property type="entry name" value="Peptidase_S9_N"/>
    <property type="match status" value="1"/>
</dbReference>
<evidence type="ECO:0000259" key="10">
    <source>
        <dbReference type="Pfam" id="PF02897"/>
    </source>
</evidence>
<evidence type="ECO:0000256" key="8">
    <source>
        <dbReference type="SAM" id="MobiDB-lite"/>
    </source>
</evidence>
<dbReference type="InterPro" id="IPR002470">
    <property type="entry name" value="Peptidase_S9A"/>
</dbReference>
<dbReference type="GO" id="GO:0006508">
    <property type="term" value="P:proteolysis"/>
    <property type="evidence" value="ECO:0007669"/>
    <property type="project" value="UniProtKB-KW"/>
</dbReference>
<dbReference type="AlphaFoldDB" id="A0A0G4ESF4"/>
<dbReference type="PANTHER" id="PTHR11757:SF19">
    <property type="entry name" value="PROLYL ENDOPEPTIDASE-LIKE"/>
    <property type="match status" value="1"/>
</dbReference>
<dbReference type="SUPFAM" id="SSF53474">
    <property type="entry name" value="alpha/beta-Hydrolases"/>
    <property type="match status" value="1"/>
</dbReference>
<evidence type="ECO:0000256" key="2">
    <source>
        <dbReference type="ARBA" id="ARBA00022670"/>
    </source>
</evidence>
<feature type="domain" description="Peptidase S9A N-terminal" evidence="10">
    <location>
        <begin position="48"/>
        <end position="402"/>
    </location>
</feature>
<evidence type="ECO:0000256" key="6">
    <source>
        <dbReference type="ARBA" id="ARBA00042165"/>
    </source>
</evidence>
<evidence type="ECO:0000256" key="4">
    <source>
        <dbReference type="ARBA" id="ARBA00022825"/>
    </source>
</evidence>
<evidence type="ECO:0000256" key="1">
    <source>
        <dbReference type="ARBA" id="ARBA00005228"/>
    </source>
</evidence>
<evidence type="ECO:0000313" key="11">
    <source>
        <dbReference type="EMBL" id="CEM00800.1"/>
    </source>
</evidence>
<dbReference type="Gene3D" id="2.130.10.120">
    <property type="entry name" value="Prolyl oligopeptidase, N-terminal domain"/>
    <property type="match status" value="2"/>
</dbReference>
<evidence type="ECO:0000256" key="5">
    <source>
        <dbReference type="ARBA" id="ARBA00039290"/>
    </source>
</evidence>
<proteinExistence type="inferred from homology"/>
<feature type="region of interest" description="Disordered" evidence="8">
    <location>
        <begin position="867"/>
        <end position="1018"/>
    </location>
</feature>
<dbReference type="OrthoDB" id="248387at2759"/>
<dbReference type="EMBL" id="CDMY01000299">
    <property type="protein sequence ID" value="CEM00800.1"/>
    <property type="molecule type" value="Genomic_DNA"/>
</dbReference>
<dbReference type="Gene3D" id="3.40.50.1820">
    <property type="entry name" value="alpha/beta hydrolase"/>
    <property type="match status" value="1"/>
</dbReference>